<dbReference type="EMBL" id="VSSQ01017889">
    <property type="protein sequence ID" value="MPM60611.1"/>
    <property type="molecule type" value="Genomic_DNA"/>
</dbReference>
<proteinExistence type="predicted"/>
<comment type="caution">
    <text evidence="1">The sequence shown here is derived from an EMBL/GenBank/DDBJ whole genome shotgun (WGS) entry which is preliminary data.</text>
</comment>
<gene>
    <name evidence="1" type="ORF">SDC9_107463</name>
</gene>
<organism evidence="1">
    <name type="scientific">bioreactor metagenome</name>
    <dbReference type="NCBI Taxonomy" id="1076179"/>
    <lineage>
        <taxon>unclassified sequences</taxon>
        <taxon>metagenomes</taxon>
        <taxon>ecological metagenomes</taxon>
    </lineage>
</organism>
<reference evidence="1" key="1">
    <citation type="submission" date="2019-08" db="EMBL/GenBank/DDBJ databases">
        <authorList>
            <person name="Kucharzyk K."/>
            <person name="Murdoch R.W."/>
            <person name="Higgins S."/>
            <person name="Loffler F."/>
        </authorList>
    </citation>
    <scope>NUCLEOTIDE SEQUENCE</scope>
</reference>
<sequence length="317" mass="35852">MFCIEHDARSTGIVVYAVYPFREVAFLDHILQHLSGLHKDLIGEFDFAINGSLENVRSTESHREQYKVLCTGPLGLVGQSKGDDAVLLEGFSYLHKLTIGLGRSQIVLFEEILVVVHDGGGVHVRRAVYLSIIHVQGECTFTYLVLPSFARLCDVGNHTCINKGFQPTATPRMEYVREVVSGHRLELGFVRVGFDDRDVHFHPGVSSFKSSYCVLNRPFCSLIYLDVPQLKGRSRFCCCFSSSSSVQTECDGYHKQQGNHHSLLHSFLLLEISEQARLFTRCFQLHMRRCCIRNMDGMHNLKHMPGQIPICPMAFTK</sequence>
<accession>A0A645B7M6</accession>
<protein>
    <submittedName>
        <fullName evidence="1">Uncharacterized protein</fullName>
    </submittedName>
</protein>
<evidence type="ECO:0000313" key="1">
    <source>
        <dbReference type="EMBL" id="MPM60611.1"/>
    </source>
</evidence>
<dbReference type="AlphaFoldDB" id="A0A645B7M6"/>
<name>A0A645B7M6_9ZZZZ</name>